<dbReference type="Pfam" id="PF04542">
    <property type="entry name" value="Sigma70_r2"/>
    <property type="match status" value="1"/>
</dbReference>
<dbReference type="Gene3D" id="1.10.10.10">
    <property type="entry name" value="Winged helix-like DNA-binding domain superfamily/Winged helix DNA-binding domain"/>
    <property type="match status" value="1"/>
</dbReference>
<name>X1UER9_9ZZZZ</name>
<dbReference type="InterPro" id="IPR013324">
    <property type="entry name" value="RNA_pol_sigma_r3/r4-like"/>
</dbReference>
<dbReference type="CDD" id="cd06171">
    <property type="entry name" value="Sigma70_r4"/>
    <property type="match status" value="1"/>
</dbReference>
<evidence type="ECO:0000256" key="4">
    <source>
        <dbReference type="ARBA" id="ARBA00023125"/>
    </source>
</evidence>
<evidence type="ECO:0000313" key="8">
    <source>
        <dbReference type="EMBL" id="GAJ15993.1"/>
    </source>
</evidence>
<dbReference type="InterPro" id="IPR014284">
    <property type="entry name" value="RNA_pol_sigma-70_dom"/>
</dbReference>
<evidence type="ECO:0000256" key="5">
    <source>
        <dbReference type="ARBA" id="ARBA00023163"/>
    </source>
</evidence>
<dbReference type="InterPro" id="IPR036388">
    <property type="entry name" value="WH-like_DNA-bd_sf"/>
</dbReference>
<evidence type="ECO:0000259" key="7">
    <source>
        <dbReference type="Pfam" id="PF08281"/>
    </source>
</evidence>
<evidence type="ECO:0000259" key="6">
    <source>
        <dbReference type="Pfam" id="PF04542"/>
    </source>
</evidence>
<dbReference type="PANTHER" id="PTHR43133:SF57">
    <property type="entry name" value="RNA POLYMERASE SIGMA-70 FACTOR"/>
    <property type="match status" value="1"/>
</dbReference>
<accession>X1UER9</accession>
<feature type="domain" description="RNA polymerase sigma-70 region 2" evidence="6">
    <location>
        <begin position="31"/>
        <end position="98"/>
    </location>
</feature>
<keyword evidence="2" id="KW-0805">Transcription regulation</keyword>
<dbReference type="Gene3D" id="1.10.1740.10">
    <property type="match status" value="1"/>
</dbReference>
<evidence type="ECO:0000256" key="1">
    <source>
        <dbReference type="ARBA" id="ARBA00010641"/>
    </source>
</evidence>
<dbReference type="GO" id="GO:0003677">
    <property type="term" value="F:DNA binding"/>
    <property type="evidence" value="ECO:0007669"/>
    <property type="project" value="UniProtKB-KW"/>
</dbReference>
<dbReference type="PANTHER" id="PTHR43133">
    <property type="entry name" value="RNA POLYMERASE ECF-TYPE SIGMA FACTO"/>
    <property type="match status" value="1"/>
</dbReference>
<dbReference type="GO" id="GO:0016987">
    <property type="term" value="F:sigma factor activity"/>
    <property type="evidence" value="ECO:0007669"/>
    <property type="project" value="UniProtKB-KW"/>
</dbReference>
<dbReference type="InterPro" id="IPR039425">
    <property type="entry name" value="RNA_pol_sigma-70-like"/>
</dbReference>
<keyword evidence="3" id="KW-0731">Sigma factor</keyword>
<dbReference type="AlphaFoldDB" id="X1UER9"/>
<feature type="domain" description="RNA polymerase sigma factor 70 region 4 type 2" evidence="7">
    <location>
        <begin position="127"/>
        <end position="179"/>
    </location>
</feature>
<dbReference type="InterPro" id="IPR007627">
    <property type="entry name" value="RNA_pol_sigma70_r2"/>
</dbReference>
<dbReference type="PROSITE" id="PS01063">
    <property type="entry name" value="SIGMA70_ECF"/>
    <property type="match status" value="1"/>
</dbReference>
<evidence type="ECO:0000256" key="2">
    <source>
        <dbReference type="ARBA" id="ARBA00023015"/>
    </source>
</evidence>
<dbReference type="EMBL" id="BARW01026240">
    <property type="protein sequence ID" value="GAJ15993.1"/>
    <property type="molecule type" value="Genomic_DNA"/>
</dbReference>
<sequence>MHEERDAETRTEDALLIQRATSGDADAFGRLYDMYVDRVYRHLYYRVGNVADAEDLTQQVFLKAWQAIDRYKKTASPFLAWLMTISHNLVIDFYRTKKDKTYLEAEVTANDLASSPERIAEAHFDQQQLRRAILQLPSAQQQVIVMRFVEGFSYAEVASSLGKSEGAMRVIQHRALLRLRQILEKEMR</sequence>
<comment type="caution">
    <text evidence="8">The sequence shown here is derived from an EMBL/GenBank/DDBJ whole genome shotgun (WGS) entry which is preliminary data.</text>
</comment>
<keyword evidence="5" id="KW-0804">Transcription</keyword>
<evidence type="ECO:0008006" key="9">
    <source>
        <dbReference type="Google" id="ProtNLM"/>
    </source>
</evidence>
<dbReference type="SUPFAM" id="SSF88659">
    <property type="entry name" value="Sigma3 and sigma4 domains of RNA polymerase sigma factors"/>
    <property type="match status" value="1"/>
</dbReference>
<gene>
    <name evidence="8" type="ORF">S12H4_42831</name>
</gene>
<dbReference type="SUPFAM" id="SSF88946">
    <property type="entry name" value="Sigma2 domain of RNA polymerase sigma factors"/>
    <property type="match status" value="1"/>
</dbReference>
<evidence type="ECO:0000256" key="3">
    <source>
        <dbReference type="ARBA" id="ARBA00023082"/>
    </source>
</evidence>
<protein>
    <recommendedName>
        <fullName evidence="9">RNA polymerase sigma factor</fullName>
    </recommendedName>
</protein>
<comment type="similarity">
    <text evidence="1">Belongs to the sigma-70 factor family. ECF subfamily.</text>
</comment>
<organism evidence="8">
    <name type="scientific">marine sediment metagenome</name>
    <dbReference type="NCBI Taxonomy" id="412755"/>
    <lineage>
        <taxon>unclassified sequences</taxon>
        <taxon>metagenomes</taxon>
        <taxon>ecological metagenomes</taxon>
    </lineage>
</organism>
<dbReference type="InterPro" id="IPR013325">
    <property type="entry name" value="RNA_pol_sigma_r2"/>
</dbReference>
<dbReference type="InterPro" id="IPR000838">
    <property type="entry name" value="RNA_pol_sigma70_ECF_CS"/>
</dbReference>
<dbReference type="NCBIfam" id="TIGR02937">
    <property type="entry name" value="sigma70-ECF"/>
    <property type="match status" value="1"/>
</dbReference>
<proteinExistence type="inferred from homology"/>
<dbReference type="InterPro" id="IPR013249">
    <property type="entry name" value="RNA_pol_sigma70_r4_t2"/>
</dbReference>
<keyword evidence="4" id="KW-0238">DNA-binding</keyword>
<reference evidence="8" key="1">
    <citation type="journal article" date="2014" name="Front. Microbiol.">
        <title>High frequency of phylogenetically diverse reductive dehalogenase-homologous genes in deep subseafloor sedimentary metagenomes.</title>
        <authorList>
            <person name="Kawai M."/>
            <person name="Futagami T."/>
            <person name="Toyoda A."/>
            <person name="Takaki Y."/>
            <person name="Nishi S."/>
            <person name="Hori S."/>
            <person name="Arai W."/>
            <person name="Tsubouchi T."/>
            <person name="Morono Y."/>
            <person name="Uchiyama I."/>
            <person name="Ito T."/>
            <person name="Fujiyama A."/>
            <person name="Inagaki F."/>
            <person name="Takami H."/>
        </authorList>
    </citation>
    <scope>NUCLEOTIDE SEQUENCE</scope>
    <source>
        <strain evidence="8">Expedition CK06-06</strain>
    </source>
</reference>
<dbReference type="GO" id="GO:0006352">
    <property type="term" value="P:DNA-templated transcription initiation"/>
    <property type="evidence" value="ECO:0007669"/>
    <property type="project" value="InterPro"/>
</dbReference>
<dbReference type="Pfam" id="PF08281">
    <property type="entry name" value="Sigma70_r4_2"/>
    <property type="match status" value="1"/>
</dbReference>